<evidence type="ECO:0000313" key="3">
    <source>
        <dbReference type="Proteomes" id="UP000646523"/>
    </source>
</evidence>
<gene>
    <name evidence="2" type="ORF">GCM10012289_77890</name>
</gene>
<proteinExistence type="predicted"/>
<protein>
    <submittedName>
        <fullName evidence="2">Uncharacterized protein</fullName>
    </submittedName>
</protein>
<dbReference type="AlphaFoldDB" id="A0A917ZJ57"/>
<dbReference type="Proteomes" id="UP000646523">
    <property type="component" value="Unassembled WGS sequence"/>
</dbReference>
<reference evidence="2" key="2">
    <citation type="submission" date="2020-09" db="EMBL/GenBank/DDBJ databases">
        <authorList>
            <person name="Sun Q."/>
            <person name="Zhou Y."/>
        </authorList>
    </citation>
    <scope>NUCLEOTIDE SEQUENCE</scope>
    <source>
        <strain evidence="2">CGMCC 4.7368</strain>
    </source>
</reference>
<feature type="region of interest" description="Disordered" evidence="1">
    <location>
        <begin position="1"/>
        <end position="32"/>
    </location>
</feature>
<dbReference type="EMBL" id="BMNH01000063">
    <property type="protein sequence ID" value="GGO83753.1"/>
    <property type="molecule type" value="Genomic_DNA"/>
</dbReference>
<name>A0A917ZJ57_9ACTN</name>
<organism evidence="2 3">
    <name type="scientific">Nonomuraea cavernae</name>
    <dbReference type="NCBI Taxonomy" id="2045107"/>
    <lineage>
        <taxon>Bacteria</taxon>
        <taxon>Bacillati</taxon>
        <taxon>Actinomycetota</taxon>
        <taxon>Actinomycetes</taxon>
        <taxon>Streptosporangiales</taxon>
        <taxon>Streptosporangiaceae</taxon>
        <taxon>Nonomuraea</taxon>
    </lineage>
</organism>
<accession>A0A917ZJ57</accession>
<keyword evidence="3" id="KW-1185">Reference proteome</keyword>
<sequence>MEQGLRSLRDLTQHLTTRADDSHAPPVTQSEEAHISARFRVMSNLGKVLRVASN</sequence>
<evidence type="ECO:0000313" key="2">
    <source>
        <dbReference type="EMBL" id="GGO83753.1"/>
    </source>
</evidence>
<comment type="caution">
    <text evidence="2">The sequence shown here is derived from an EMBL/GenBank/DDBJ whole genome shotgun (WGS) entry which is preliminary data.</text>
</comment>
<reference evidence="2" key="1">
    <citation type="journal article" date="2014" name="Int. J. Syst. Evol. Microbiol.">
        <title>Complete genome sequence of Corynebacterium casei LMG S-19264T (=DSM 44701T), isolated from a smear-ripened cheese.</title>
        <authorList>
            <consortium name="US DOE Joint Genome Institute (JGI-PGF)"/>
            <person name="Walter F."/>
            <person name="Albersmeier A."/>
            <person name="Kalinowski J."/>
            <person name="Ruckert C."/>
        </authorList>
    </citation>
    <scope>NUCLEOTIDE SEQUENCE</scope>
    <source>
        <strain evidence="2">CGMCC 4.7368</strain>
    </source>
</reference>
<feature type="compositionally biased region" description="Basic and acidic residues" evidence="1">
    <location>
        <begin position="7"/>
        <end position="23"/>
    </location>
</feature>
<evidence type="ECO:0000256" key="1">
    <source>
        <dbReference type="SAM" id="MobiDB-lite"/>
    </source>
</evidence>